<sequence length="82" mass="9156">MQNKQSLNITECGILNVVTRYQFSKKTMLLLMTWCMLSMSSLQSIAAEKIKVEKNSQEFGVKLGVSRLIYSPGSMGAKHIGK</sequence>
<evidence type="ECO:0000256" key="1">
    <source>
        <dbReference type="SAM" id="SignalP"/>
    </source>
</evidence>
<dbReference type="EMBL" id="LR134140">
    <property type="protein sequence ID" value="VDZ96469.1"/>
    <property type="molecule type" value="Genomic_DNA"/>
</dbReference>
<accession>A0A447MZN8</accession>
<name>A0A447MZN8_SALET</name>
<organism evidence="2 3">
    <name type="scientific">Salmonella enterica I</name>
    <dbReference type="NCBI Taxonomy" id="59201"/>
    <lineage>
        <taxon>Bacteria</taxon>
        <taxon>Pseudomonadati</taxon>
        <taxon>Pseudomonadota</taxon>
        <taxon>Gammaproteobacteria</taxon>
        <taxon>Enterobacterales</taxon>
        <taxon>Enterobacteriaceae</taxon>
        <taxon>Salmonella</taxon>
    </lineage>
</organism>
<reference evidence="2 3" key="1">
    <citation type="submission" date="2018-12" db="EMBL/GenBank/DDBJ databases">
        <authorList>
            <consortium name="Pathogen Informatics"/>
        </authorList>
    </citation>
    <scope>NUCLEOTIDE SEQUENCE [LARGE SCALE GENOMIC DNA]</scope>
    <source>
        <strain evidence="2 3">NCTC129</strain>
    </source>
</reference>
<dbReference type="Proteomes" id="UP000282086">
    <property type="component" value="Chromosome"/>
</dbReference>
<proteinExistence type="predicted"/>
<protein>
    <submittedName>
        <fullName evidence="2">Periplasmic chaperone</fullName>
    </submittedName>
</protein>
<dbReference type="AlphaFoldDB" id="A0A447MZN8"/>
<evidence type="ECO:0000313" key="2">
    <source>
        <dbReference type="EMBL" id="VDZ96469.1"/>
    </source>
</evidence>
<feature type="signal peptide" evidence="1">
    <location>
        <begin position="1"/>
        <end position="46"/>
    </location>
</feature>
<keyword evidence="1" id="KW-0732">Signal</keyword>
<evidence type="ECO:0000313" key="3">
    <source>
        <dbReference type="Proteomes" id="UP000282086"/>
    </source>
</evidence>
<feature type="chain" id="PRO_5019465832" evidence="1">
    <location>
        <begin position="47"/>
        <end position="82"/>
    </location>
</feature>
<gene>
    <name evidence="2" type="ORF">NCTC129_02629</name>
</gene>